<dbReference type="SUPFAM" id="SSF50494">
    <property type="entry name" value="Trypsin-like serine proteases"/>
    <property type="match status" value="1"/>
</dbReference>
<evidence type="ECO:0000256" key="1">
    <source>
        <dbReference type="ARBA" id="ARBA00007664"/>
    </source>
</evidence>
<sequence>MQKHDFKNLNDVDRASCKYTRIVGGRESHIENFPYIAAIKFIDTNLLHCAGSIISNQHILTAAHCFYGQEELYELLRLNETIEFNRFQKKINLPTEDVHDILDVILWGWGVTANPIGYFSDKLRQVTVEILNYDECVKVFTHSISEDQICTQTPRKNASIGDSGGPVTSNDKLIGIISFNMPSYDVCPEIHCNIFKHLDFITAMMNI</sequence>
<dbReference type="InterPro" id="IPR001254">
    <property type="entry name" value="Trypsin_dom"/>
</dbReference>
<dbReference type="PROSITE" id="PS00134">
    <property type="entry name" value="TRYPSIN_HIS"/>
    <property type="match status" value="1"/>
</dbReference>
<evidence type="ECO:0000256" key="4">
    <source>
        <dbReference type="ARBA" id="ARBA00022825"/>
    </source>
</evidence>
<evidence type="ECO:0000256" key="6">
    <source>
        <dbReference type="RuleBase" id="RU363034"/>
    </source>
</evidence>
<proteinExistence type="inferred from homology"/>
<dbReference type="InterPro" id="IPR001314">
    <property type="entry name" value="Peptidase_S1A"/>
</dbReference>
<dbReference type="Pfam" id="PF00089">
    <property type="entry name" value="Trypsin"/>
    <property type="match status" value="2"/>
</dbReference>
<dbReference type="CDD" id="cd00190">
    <property type="entry name" value="Tryp_SPc"/>
    <property type="match status" value="1"/>
</dbReference>
<dbReference type="GeneID" id="105367690"/>
<dbReference type="PROSITE" id="PS50240">
    <property type="entry name" value="TRYPSIN_DOM"/>
    <property type="match status" value="1"/>
</dbReference>
<comment type="similarity">
    <text evidence="1">Belongs to the peptidase S1 family.</text>
</comment>
<dbReference type="InterPro" id="IPR018114">
    <property type="entry name" value="TRYPSIN_HIS"/>
</dbReference>
<dbReference type="RefSeq" id="XP_011504761.1">
    <property type="nucleotide sequence ID" value="XM_011506459.1"/>
</dbReference>
<dbReference type="PANTHER" id="PTHR24276">
    <property type="entry name" value="POLYSERASE-RELATED"/>
    <property type="match status" value="1"/>
</dbReference>
<dbReference type="GO" id="GO:0004252">
    <property type="term" value="F:serine-type endopeptidase activity"/>
    <property type="evidence" value="ECO:0007669"/>
    <property type="project" value="InterPro"/>
</dbReference>
<name>A0AAJ7E1U9_9HYME</name>
<dbReference type="InterPro" id="IPR009003">
    <property type="entry name" value="Peptidase_S1_PA"/>
</dbReference>
<keyword evidence="5" id="KW-1015">Disulfide bond</keyword>
<dbReference type="InterPro" id="IPR050430">
    <property type="entry name" value="Peptidase_S1"/>
</dbReference>
<reference evidence="9" key="1">
    <citation type="submission" date="2025-08" db="UniProtKB">
        <authorList>
            <consortium name="RefSeq"/>
        </authorList>
    </citation>
    <scope>IDENTIFICATION</scope>
</reference>
<evidence type="ECO:0000256" key="3">
    <source>
        <dbReference type="ARBA" id="ARBA00022801"/>
    </source>
</evidence>
<dbReference type="KEGG" id="csol:105367690"/>
<feature type="domain" description="Peptidase S1" evidence="7">
    <location>
        <begin position="22"/>
        <end position="206"/>
    </location>
</feature>
<dbReference type="GO" id="GO:0006508">
    <property type="term" value="P:proteolysis"/>
    <property type="evidence" value="ECO:0007669"/>
    <property type="project" value="UniProtKB-KW"/>
</dbReference>
<protein>
    <submittedName>
        <fullName evidence="9">Hypodermin-A-like</fullName>
    </submittedName>
</protein>
<dbReference type="AlphaFoldDB" id="A0AAJ7E1U9"/>
<dbReference type="PANTHER" id="PTHR24276:SF95">
    <property type="entry name" value="PEPTIDASE S1 DOMAIN-CONTAINING PROTEIN"/>
    <property type="match status" value="1"/>
</dbReference>
<keyword evidence="3 6" id="KW-0378">Hydrolase</keyword>
<dbReference type="InterPro" id="IPR033116">
    <property type="entry name" value="TRYPSIN_SER"/>
</dbReference>
<dbReference type="PROSITE" id="PS00135">
    <property type="entry name" value="TRYPSIN_SER"/>
    <property type="match status" value="1"/>
</dbReference>
<evidence type="ECO:0000256" key="5">
    <source>
        <dbReference type="ARBA" id="ARBA00023157"/>
    </source>
</evidence>
<evidence type="ECO:0000256" key="2">
    <source>
        <dbReference type="ARBA" id="ARBA00022670"/>
    </source>
</evidence>
<dbReference type="Gene3D" id="2.40.10.10">
    <property type="entry name" value="Trypsin-like serine proteases"/>
    <property type="match status" value="2"/>
</dbReference>
<organism evidence="8 9">
    <name type="scientific">Ceratosolen solmsi marchali</name>
    <dbReference type="NCBI Taxonomy" id="326594"/>
    <lineage>
        <taxon>Eukaryota</taxon>
        <taxon>Metazoa</taxon>
        <taxon>Ecdysozoa</taxon>
        <taxon>Arthropoda</taxon>
        <taxon>Hexapoda</taxon>
        <taxon>Insecta</taxon>
        <taxon>Pterygota</taxon>
        <taxon>Neoptera</taxon>
        <taxon>Endopterygota</taxon>
        <taxon>Hymenoptera</taxon>
        <taxon>Apocrita</taxon>
        <taxon>Proctotrupomorpha</taxon>
        <taxon>Chalcidoidea</taxon>
        <taxon>Agaonidae</taxon>
        <taxon>Agaoninae</taxon>
        <taxon>Ceratosolen</taxon>
    </lineage>
</organism>
<dbReference type="SMART" id="SM00020">
    <property type="entry name" value="Tryp_SPc"/>
    <property type="match status" value="1"/>
</dbReference>
<dbReference type="Proteomes" id="UP000695007">
    <property type="component" value="Unplaced"/>
</dbReference>
<dbReference type="PRINTS" id="PR00722">
    <property type="entry name" value="CHYMOTRYPSIN"/>
</dbReference>
<evidence type="ECO:0000259" key="7">
    <source>
        <dbReference type="PROSITE" id="PS50240"/>
    </source>
</evidence>
<accession>A0AAJ7E1U9</accession>
<dbReference type="InterPro" id="IPR043504">
    <property type="entry name" value="Peptidase_S1_PA_chymotrypsin"/>
</dbReference>
<gene>
    <name evidence="9" type="primary">LOC105367690</name>
</gene>
<evidence type="ECO:0000313" key="9">
    <source>
        <dbReference type="RefSeq" id="XP_011504761.1"/>
    </source>
</evidence>
<keyword evidence="2 6" id="KW-0645">Protease</keyword>
<evidence type="ECO:0000313" key="8">
    <source>
        <dbReference type="Proteomes" id="UP000695007"/>
    </source>
</evidence>
<keyword evidence="4 6" id="KW-0720">Serine protease</keyword>
<keyword evidence="8" id="KW-1185">Reference proteome</keyword>